<keyword evidence="1" id="KW-1133">Transmembrane helix</keyword>
<dbReference type="EMBL" id="JAYJJU010000018">
    <property type="protein sequence ID" value="MEB3033390.1"/>
    <property type="molecule type" value="Genomic_DNA"/>
</dbReference>
<dbReference type="InterPro" id="IPR033458">
    <property type="entry name" value="DUF5134"/>
</dbReference>
<proteinExistence type="predicted"/>
<organism evidence="2 3">
    <name type="scientific">[Mycobacterium] nativiensis</name>
    <dbReference type="NCBI Taxonomy" id="2855503"/>
    <lineage>
        <taxon>Bacteria</taxon>
        <taxon>Bacillati</taxon>
        <taxon>Actinomycetota</taxon>
        <taxon>Actinomycetes</taxon>
        <taxon>Mycobacteriales</taxon>
        <taxon>Mycobacteriaceae</taxon>
        <taxon>Mycolicibacter</taxon>
    </lineage>
</organism>
<feature type="transmembrane region" description="Helical" evidence="1">
    <location>
        <begin position="6"/>
        <end position="27"/>
    </location>
</feature>
<reference evidence="2 3" key="1">
    <citation type="submission" date="2023-12" db="EMBL/GenBank/DDBJ databases">
        <title>Description of new species of Mycobacterium terrae complex isolated from sewage at the Sao Paulo Zoological Park Foundation in Brazil.</title>
        <authorList>
            <person name="Romagnoli C.L."/>
            <person name="Conceicao E.C."/>
            <person name="Machado E."/>
            <person name="Barreto L.B.P.F."/>
            <person name="Sharma A."/>
            <person name="Silva N.M."/>
            <person name="Marques L.E."/>
            <person name="Juliana M.A."/>
            <person name="Lourenco M.C.S."/>
            <person name="Digiampietri L.A."/>
            <person name="Suffys P.N."/>
            <person name="Viana-Niero C."/>
        </authorList>
    </citation>
    <scope>NUCLEOTIDE SEQUENCE [LARGE SCALE GENOMIC DNA]</scope>
    <source>
        <strain evidence="2 3">MYC340</strain>
    </source>
</reference>
<evidence type="ECO:0000313" key="3">
    <source>
        <dbReference type="Proteomes" id="UP001298593"/>
    </source>
</evidence>
<keyword evidence="3" id="KW-1185">Reference proteome</keyword>
<keyword evidence="1" id="KW-0812">Transmembrane</keyword>
<feature type="transmembrane region" description="Helical" evidence="1">
    <location>
        <begin position="63"/>
        <end position="84"/>
    </location>
</feature>
<keyword evidence="1" id="KW-0472">Membrane</keyword>
<evidence type="ECO:0000313" key="2">
    <source>
        <dbReference type="EMBL" id="MEB3033390.1"/>
    </source>
</evidence>
<sequence length="212" mass="22752">MIHGLVLRWVVTALFGLSALECGRALITKHRPWTMGVNHGLHFVMAAAMVVMTWPWGMQLPMTAPAVFFLLAAGWFATTAAVATRTTTRRLVGGYHGLMMLATAWMYALMSGHLLTGGSSTQAHAEPDMSMPYPAMAGIDMSAASGSGSPIWPNTVNWLGTIGFATAAVFWTCKHFAQRRNETTQSRSLGDLGQAAMAAGMTALFLSTLFPI</sequence>
<dbReference type="Pfam" id="PF17197">
    <property type="entry name" value="DUF5134"/>
    <property type="match status" value="1"/>
</dbReference>
<gene>
    <name evidence="2" type="ORF">KV113_17700</name>
</gene>
<comment type="caution">
    <text evidence="2">The sequence shown here is derived from an EMBL/GenBank/DDBJ whole genome shotgun (WGS) entry which is preliminary data.</text>
</comment>
<name>A0ABU5XZG5_9MYCO</name>
<evidence type="ECO:0000256" key="1">
    <source>
        <dbReference type="SAM" id="Phobius"/>
    </source>
</evidence>
<accession>A0ABU5XZG5</accession>
<feature type="transmembrane region" description="Helical" evidence="1">
    <location>
        <begin position="91"/>
        <end position="110"/>
    </location>
</feature>
<feature type="transmembrane region" description="Helical" evidence="1">
    <location>
        <begin position="158"/>
        <end position="177"/>
    </location>
</feature>
<feature type="transmembrane region" description="Helical" evidence="1">
    <location>
        <begin position="39"/>
        <end position="57"/>
    </location>
</feature>
<dbReference type="Proteomes" id="UP001298593">
    <property type="component" value="Unassembled WGS sequence"/>
</dbReference>
<protein>
    <submittedName>
        <fullName evidence="2">DUF5134 domain-containing protein</fullName>
    </submittedName>
</protein>
<dbReference type="RefSeq" id="WP_329780186.1">
    <property type="nucleotide sequence ID" value="NZ_JAYJJU010000018.1"/>
</dbReference>